<feature type="region of interest" description="Disordered" evidence="2">
    <location>
        <begin position="359"/>
        <end position="379"/>
    </location>
</feature>
<dbReference type="PANTHER" id="PTHR14972:SF3">
    <property type="entry name" value="GLUCOCORTICOID-INDUCED TRANSCRIPT 1 PROTEIN"/>
    <property type="match status" value="1"/>
</dbReference>
<dbReference type="EMBL" id="JAYKXH010000009">
    <property type="protein sequence ID" value="KAK7158253.1"/>
    <property type="molecule type" value="Genomic_DNA"/>
</dbReference>
<dbReference type="Proteomes" id="UP001364617">
    <property type="component" value="Unassembled WGS sequence"/>
</dbReference>
<evidence type="ECO:0000256" key="2">
    <source>
        <dbReference type="SAM" id="MobiDB-lite"/>
    </source>
</evidence>
<sequence length="396" mass="44513">MNAFSVLVLEFIVSRAHLRTKCNSKSRLQPVSASVPLRWSDERSLSFFQDTAEVLHHPHHPHNMKQITKPIRIPSENHFITAGKARSASRQPLSLDKLPEQYLIGQWPREPYQPQPSCMSDKATQTPGFWTEDGGEGNAHKRSASWGSADHLIEIAKLRQQLQRSLQGSCNIKEKEEVTQLNQVQPKRLSASSTNMIQTRPLIYRMPSYSDCINQELESVFICEDWGREEEKALEVRDGGRAPVPPLHHTHSTETQMSCSPCFCCSPPADTDKDYRNGSPLPQFSSSPKPNNSYMFKREPPEGCEKVKVFEDLITCRTQGFPIFSCPDRNKVNFTPSGSAFCPVKLLCSSLFPSDAAARPSPLDNHTSDQMSGPFTEATVQHSSERCSIRKCLLLS</sequence>
<feature type="compositionally biased region" description="Polar residues" evidence="2">
    <location>
        <begin position="364"/>
        <end position="379"/>
    </location>
</feature>
<evidence type="ECO:0008006" key="5">
    <source>
        <dbReference type="Google" id="ProtNLM"/>
    </source>
</evidence>
<dbReference type="Pfam" id="PF15388">
    <property type="entry name" value="FAM117"/>
    <property type="match status" value="2"/>
</dbReference>
<dbReference type="GO" id="GO:0005737">
    <property type="term" value="C:cytoplasm"/>
    <property type="evidence" value="ECO:0007669"/>
    <property type="project" value="TreeGrafter"/>
</dbReference>
<comment type="caution">
    <text evidence="3">The sequence shown here is derived from an EMBL/GenBank/DDBJ whole genome shotgun (WGS) entry which is preliminary data.</text>
</comment>
<name>A0AAN9D591_9TELE</name>
<keyword evidence="1" id="KW-0597">Phosphoprotein</keyword>
<protein>
    <recommendedName>
        <fullName evidence="5">Glucocorticoid-induced transcript 1 protein</fullName>
    </recommendedName>
</protein>
<feature type="region of interest" description="Disordered" evidence="2">
    <location>
        <begin position="275"/>
        <end position="297"/>
    </location>
</feature>
<evidence type="ECO:0000256" key="1">
    <source>
        <dbReference type="ARBA" id="ARBA00022553"/>
    </source>
</evidence>
<feature type="compositionally biased region" description="Polar residues" evidence="2">
    <location>
        <begin position="280"/>
        <end position="294"/>
    </location>
</feature>
<gene>
    <name evidence="3" type="ORF">R3I93_009459</name>
</gene>
<evidence type="ECO:0000313" key="3">
    <source>
        <dbReference type="EMBL" id="KAK7158253.1"/>
    </source>
</evidence>
<dbReference type="AlphaFoldDB" id="A0AAN9D591"/>
<accession>A0AAN9D591</accession>
<dbReference type="PANTHER" id="PTHR14972">
    <property type="entry name" value="AGAP011572-PA"/>
    <property type="match status" value="1"/>
</dbReference>
<feature type="region of interest" description="Disordered" evidence="2">
    <location>
        <begin position="239"/>
        <end position="258"/>
    </location>
</feature>
<reference evidence="3 4" key="1">
    <citation type="submission" date="2024-02" db="EMBL/GenBank/DDBJ databases">
        <title>Chromosome-level genome assembly of the Eurasian Minnow (Phoxinus phoxinus).</title>
        <authorList>
            <person name="Oriowo T.O."/>
            <person name="Martin S."/>
            <person name="Stange M."/>
            <person name="Chrysostomakis Y."/>
            <person name="Brown T."/>
            <person name="Winkler S."/>
            <person name="Kukowka S."/>
            <person name="Myers E.W."/>
            <person name="Bohne A."/>
        </authorList>
    </citation>
    <scope>NUCLEOTIDE SEQUENCE [LARGE SCALE GENOMIC DNA]</scope>
    <source>
        <strain evidence="3">ZFMK-TIS-60720</strain>
        <tissue evidence="3">Whole Organism</tissue>
    </source>
</reference>
<keyword evidence="4" id="KW-1185">Reference proteome</keyword>
<proteinExistence type="predicted"/>
<evidence type="ECO:0000313" key="4">
    <source>
        <dbReference type="Proteomes" id="UP001364617"/>
    </source>
</evidence>
<dbReference type="GO" id="GO:0072015">
    <property type="term" value="P:podocyte development"/>
    <property type="evidence" value="ECO:0007669"/>
    <property type="project" value="TreeGrafter"/>
</dbReference>
<organism evidence="3 4">
    <name type="scientific">Phoxinus phoxinus</name>
    <name type="common">Eurasian minnow</name>
    <dbReference type="NCBI Taxonomy" id="58324"/>
    <lineage>
        <taxon>Eukaryota</taxon>
        <taxon>Metazoa</taxon>
        <taxon>Chordata</taxon>
        <taxon>Craniata</taxon>
        <taxon>Vertebrata</taxon>
        <taxon>Euteleostomi</taxon>
        <taxon>Actinopterygii</taxon>
        <taxon>Neopterygii</taxon>
        <taxon>Teleostei</taxon>
        <taxon>Ostariophysi</taxon>
        <taxon>Cypriniformes</taxon>
        <taxon>Leuciscidae</taxon>
        <taxon>Phoxininae</taxon>
        <taxon>Phoxinus</taxon>
    </lineage>
</organism>
<dbReference type="InterPro" id="IPR026642">
    <property type="entry name" value="Glcci1/FAM117"/>
</dbReference>